<gene>
    <name evidence="2" type="ORF">FBEOM_8720</name>
</gene>
<dbReference type="OrthoDB" id="4387630at2759"/>
<accession>A0A9P5AFG0</accession>
<keyword evidence="3" id="KW-1185">Reference proteome</keyword>
<name>A0A9P5AFG0_9HYPO</name>
<feature type="transmembrane region" description="Helical" evidence="1">
    <location>
        <begin position="21"/>
        <end position="40"/>
    </location>
</feature>
<proteinExistence type="predicted"/>
<reference evidence="2" key="2">
    <citation type="submission" date="2020-02" db="EMBL/GenBank/DDBJ databases">
        <title>Identification and distribution of gene clusters putatively required for synthesis of sphingolipid metabolism inhibitors in phylogenetically diverse species of the filamentous fungus Fusarium.</title>
        <authorList>
            <person name="Kim H.-S."/>
            <person name="Busman M."/>
            <person name="Brown D.W."/>
            <person name="Divon H."/>
            <person name="Uhlig S."/>
            <person name="Proctor R.H."/>
        </authorList>
    </citation>
    <scope>NUCLEOTIDE SEQUENCE</scope>
    <source>
        <strain evidence="2">NRRL 25174</strain>
    </source>
</reference>
<keyword evidence="1" id="KW-1133">Transmembrane helix</keyword>
<evidence type="ECO:0000256" key="1">
    <source>
        <dbReference type="SAM" id="Phobius"/>
    </source>
</evidence>
<keyword evidence="1" id="KW-0812">Transmembrane</keyword>
<evidence type="ECO:0000313" key="2">
    <source>
        <dbReference type="EMBL" id="KAF4337399.1"/>
    </source>
</evidence>
<evidence type="ECO:0000313" key="3">
    <source>
        <dbReference type="Proteomes" id="UP000730481"/>
    </source>
</evidence>
<dbReference type="AlphaFoldDB" id="A0A9P5AFG0"/>
<dbReference type="Proteomes" id="UP000730481">
    <property type="component" value="Unassembled WGS sequence"/>
</dbReference>
<protein>
    <submittedName>
        <fullName evidence="2">Uncharacterized protein</fullName>
    </submittedName>
</protein>
<dbReference type="EMBL" id="PVQB02000419">
    <property type="protein sequence ID" value="KAF4337399.1"/>
    <property type="molecule type" value="Genomic_DNA"/>
</dbReference>
<organism evidence="2 3">
    <name type="scientific">Fusarium beomiforme</name>
    <dbReference type="NCBI Taxonomy" id="44412"/>
    <lineage>
        <taxon>Eukaryota</taxon>
        <taxon>Fungi</taxon>
        <taxon>Dikarya</taxon>
        <taxon>Ascomycota</taxon>
        <taxon>Pezizomycotina</taxon>
        <taxon>Sordariomycetes</taxon>
        <taxon>Hypocreomycetidae</taxon>
        <taxon>Hypocreales</taxon>
        <taxon>Nectriaceae</taxon>
        <taxon>Fusarium</taxon>
        <taxon>Fusarium burgessii species complex</taxon>
    </lineage>
</organism>
<sequence>MLAQENHRPPSLLFKTSRKHFFITMLFNTLLLTGIMAMVGNAQKPTKNLNFIYSRGNFATVSGGTGNEFGHDTGLTITDSEGKELYSESYPGGASPCANPNMELKIKSSCWEGEFTFNCAASAFGKIEGCDVVPNGGDSWPGKVDSSTEFIGIAISQTDVCGGGFPTGGECGEGATFDIASHNP</sequence>
<keyword evidence="1" id="KW-0472">Membrane</keyword>
<reference evidence="2" key="1">
    <citation type="journal article" date="2017" name="Mycologia">
        <title>Fusarium algeriense, sp. nov., a novel toxigenic crown rot pathogen of durum wheat from Algeria is nested in the Fusarium burgessii species complex.</title>
        <authorList>
            <person name="Laraba I."/>
            <person name="Keddad A."/>
            <person name="Boureghda H."/>
            <person name="Abdallah N."/>
            <person name="Vaughan M.M."/>
            <person name="Proctor R.H."/>
            <person name="Busman M."/>
            <person name="O'Donnell K."/>
        </authorList>
    </citation>
    <scope>NUCLEOTIDE SEQUENCE</scope>
    <source>
        <strain evidence="2">NRRL 25174</strain>
    </source>
</reference>
<comment type="caution">
    <text evidence="2">The sequence shown here is derived from an EMBL/GenBank/DDBJ whole genome shotgun (WGS) entry which is preliminary data.</text>
</comment>